<name>A0AAD9JR39_9ANNE</name>
<dbReference type="Proteomes" id="UP001208570">
    <property type="component" value="Unassembled WGS sequence"/>
</dbReference>
<organism evidence="1 2">
    <name type="scientific">Paralvinella palmiformis</name>
    <dbReference type="NCBI Taxonomy" id="53620"/>
    <lineage>
        <taxon>Eukaryota</taxon>
        <taxon>Metazoa</taxon>
        <taxon>Spiralia</taxon>
        <taxon>Lophotrochozoa</taxon>
        <taxon>Annelida</taxon>
        <taxon>Polychaeta</taxon>
        <taxon>Sedentaria</taxon>
        <taxon>Canalipalpata</taxon>
        <taxon>Terebellida</taxon>
        <taxon>Terebelliformia</taxon>
        <taxon>Alvinellidae</taxon>
        <taxon>Paralvinella</taxon>
    </lineage>
</organism>
<protein>
    <submittedName>
        <fullName evidence="1">Uncharacterized protein</fullName>
    </submittedName>
</protein>
<evidence type="ECO:0000313" key="1">
    <source>
        <dbReference type="EMBL" id="KAK2157371.1"/>
    </source>
</evidence>
<gene>
    <name evidence="1" type="ORF">LSH36_193g12039</name>
</gene>
<evidence type="ECO:0000313" key="2">
    <source>
        <dbReference type="Proteomes" id="UP001208570"/>
    </source>
</evidence>
<sequence length="131" mass="14950">MPFIQVYGKPVKKAPFSTASSADDKYVASTDGRDRVTNIIDRIREKVTEKSSHSGSLIIDKRKQRNKNEKIKVFHHKTFILLQESAFFRRKSTRCEANLPFCGSTPDWLKSNQNRNNLVIGIIAVLSLVEK</sequence>
<proteinExistence type="predicted"/>
<accession>A0AAD9JR39</accession>
<dbReference type="EMBL" id="JAODUP010000193">
    <property type="protein sequence ID" value="KAK2157371.1"/>
    <property type="molecule type" value="Genomic_DNA"/>
</dbReference>
<comment type="caution">
    <text evidence="1">The sequence shown here is derived from an EMBL/GenBank/DDBJ whole genome shotgun (WGS) entry which is preliminary data.</text>
</comment>
<keyword evidence="2" id="KW-1185">Reference proteome</keyword>
<reference evidence="1" key="1">
    <citation type="journal article" date="2023" name="Mol. Biol. Evol.">
        <title>Third-Generation Sequencing Reveals the Adaptive Role of the Epigenome in Three Deep-Sea Polychaetes.</title>
        <authorList>
            <person name="Perez M."/>
            <person name="Aroh O."/>
            <person name="Sun Y."/>
            <person name="Lan Y."/>
            <person name="Juniper S.K."/>
            <person name="Young C.R."/>
            <person name="Angers B."/>
            <person name="Qian P.Y."/>
        </authorList>
    </citation>
    <scope>NUCLEOTIDE SEQUENCE</scope>
    <source>
        <strain evidence="1">P08H-3</strain>
    </source>
</reference>
<dbReference type="AlphaFoldDB" id="A0AAD9JR39"/>